<dbReference type="PANTHER" id="PTHR43464:SF19">
    <property type="entry name" value="UBIQUINONE BIOSYNTHESIS O-METHYLTRANSFERASE, MITOCHONDRIAL"/>
    <property type="match status" value="1"/>
</dbReference>
<evidence type="ECO:0000313" key="6">
    <source>
        <dbReference type="Proteomes" id="UP000680750"/>
    </source>
</evidence>
<dbReference type="InterPro" id="IPR029063">
    <property type="entry name" value="SAM-dependent_MTases_sf"/>
</dbReference>
<dbReference type="Gene3D" id="3.40.50.150">
    <property type="entry name" value="Vaccinia Virus protein VP39"/>
    <property type="match status" value="1"/>
</dbReference>
<feature type="domain" description="Methyltransferase type 12" evidence="4">
    <location>
        <begin position="46"/>
        <end position="144"/>
    </location>
</feature>
<evidence type="ECO:0000259" key="4">
    <source>
        <dbReference type="Pfam" id="PF08242"/>
    </source>
</evidence>
<evidence type="ECO:0000256" key="1">
    <source>
        <dbReference type="ARBA" id="ARBA00022603"/>
    </source>
</evidence>
<dbReference type="InterPro" id="IPR013217">
    <property type="entry name" value="Methyltransf_12"/>
</dbReference>
<accession>A0A810L0G9</accession>
<evidence type="ECO:0000313" key="5">
    <source>
        <dbReference type="EMBL" id="BCJ28405.1"/>
    </source>
</evidence>
<keyword evidence="1 5" id="KW-0489">Methyltransferase</keyword>
<dbReference type="SUPFAM" id="SSF53335">
    <property type="entry name" value="S-adenosyl-L-methionine-dependent methyltransferases"/>
    <property type="match status" value="1"/>
</dbReference>
<gene>
    <name evidence="5" type="ORF">Asera_25130</name>
</gene>
<dbReference type="AlphaFoldDB" id="A0A810L0G9"/>
<dbReference type="OrthoDB" id="3366024at2"/>
<organism evidence="5 6">
    <name type="scientific">Actinocatenispora sera</name>
    <dbReference type="NCBI Taxonomy" id="390989"/>
    <lineage>
        <taxon>Bacteria</taxon>
        <taxon>Bacillati</taxon>
        <taxon>Actinomycetota</taxon>
        <taxon>Actinomycetes</taxon>
        <taxon>Micromonosporales</taxon>
        <taxon>Micromonosporaceae</taxon>
        <taxon>Actinocatenispora</taxon>
    </lineage>
</organism>
<dbReference type="CDD" id="cd02440">
    <property type="entry name" value="AdoMet_MTases"/>
    <property type="match status" value="1"/>
</dbReference>
<dbReference type="Proteomes" id="UP000680750">
    <property type="component" value="Chromosome"/>
</dbReference>
<keyword evidence="6" id="KW-1185">Reference proteome</keyword>
<evidence type="ECO:0000256" key="2">
    <source>
        <dbReference type="ARBA" id="ARBA00022679"/>
    </source>
</evidence>
<dbReference type="RefSeq" id="WP_035296181.1">
    <property type="nucleotide sequence ID" value="NZ_AP023354.1"/>
</dbReference>
<evidence type="ECO:0000256" key="3">
    <source>
        <dbReference type="ARBA" id="ARBA00022691"/>
    </source>
</evidence>
<dbReference type="Pfam" id="PF08242">
    <property type="entry name" value="Methyltransf_12"/>
    <property type="match status" value="1"/>
</dbReference>
<proteinExistence type="predicted"/>
<dbReference type="GO" id="GO:0008168">
    <property type="term" value="F:methyltransferase activity"/>
    <property type="evidence" value="ECO:0007669"/>
    <property type="project" value="UniProtKB-KW"/>
</dbReference>
<keyword evidence="2" id="KW-0808">Transferase</keyword>
<dbReference type="EMBL" id="AP023354">
    <property type="protein sequence ID" value="BCJ28405.1"/>
    <property type="molecule type" value="Genomic_DNA"/>
</dbReference>
<reference evidence="5" key="1">
    <citation type="submission" date="2020-08" db="EMBL/GenBank/DDBJ databases">
        <title>Whole genome shotgun sequence of Actinocatenispora sera NBRC 101916.</title>
        <authorList>
            <person name="Komaki H."/>
            <person name="Tamura T."/>
        </authorList>
    </citation>
    <scope>NUCLEOTIDE SEQUENCE</scope>
    <source>
        <strain evidence="5">NBRC 101916</strain>
    </source>
</reference>
<dbReference type="PANTHER" id="PTHR43464">
    <property type="entry name" value="METHYLTRANSFERASE"/>
    <property type="match status" value="1"/>
</dbReference>
<dbReference type="GO" id="GO:0032259">
    <property type="term" value="P:methylation"/>
    <property type="evidence" value="ECO:0007669"/>
    <property type="project" value="UniProtKB-KW"/>
</dbReference>
<sequence length="267" mass="28216">MVDDVWASLADPFVEGAYATVKGKVRTYVLHRHLLAHLPPPPATILDVGGGAGHQSFPLARLGYRITLLDSSAAMLAAAQRRLDAEPTAVRDRVRLLAGRGEDAVDLAGAHRYDAVLCHGVLMYLPDPAPMIAALCGCVAPEGIVSVLGLNAATLAVRPALAHRWRDALAAFDAGGERGVLGLDTRADTVAGLSALFASHGAAPLAWYGLWLFSDWLTLVADDAELPDIAEVELAASRRDPYRGLSRVFHLLARAGSAPAPAGDRDR</sequence>
<protein>
    <submittedName>
        <fullName evidence="5">Methyltransferase</fullName>
    </submittedName>
</protein>
<name>A0A810L0G9_9ACTN</name>
<keyword evidence="3" id="KW-0949">S-adenosyl-L-methionine</keyword>
<dbReference type="KEGG" id="aser:Asera_25130"/>